<organism evidence="2 3">
    <name type="scientific">Treponema saccharophilum DSM 2985</name>
    <dbReference type="NCBI Taxonomy" id="907348"/>
    <lineage>
        <taxon>Bacteria</taxon>
        <taxon>Pseudomonadati</taxon>
        <taxon>Spirochaetota</taxon>
        <taxon>Spirochaetia</taxon>
        <taxon>Spirochaetales</taxon>
        <taxon>Treponemataceae</taxon>
        <taxon>Treponema</taxon>
    </lineage>
</organism>
<comment type="caution">
    <text evidence="2">The sequence shown here is derived from an EMBL/GenBank/DDBJ whole genome shotgun (WGS) entry which is preliminary data.</text>
</comment>
<sequence length="301" mass="33957">MKFRAHETFFIRKGWLSKGMKYVKDTGGAVFIDKKNNPMDVLGIGSNMVKSLRYWLMATGLTSEPSSGKRTQSLTELGKIVFKNDRYIEENGTLQLIHYKLASNKDNATSWYFFFNRFNLSEFSQEDFIIDLQKFIKAETKADEKEVGTLRTLSDDFSCILGTYLPRSSSESEKSSPENNISCPLSELALVAVSDRKNGIYKKAIPSSSSLNPYIALAVIADGCGGKSEIRLDELRTAENSISRIFNLDTITLIEVLRNAEKTGELKIIRTAGLDVIRLAHPENDFLFYAEKFYDSLAEEK</sequence>
<dbReference type="InterPro" id="IPR025248">
    <property type="entry name" value="DUF4007"/>
</dbReference>
<gene>
    <name evidence="2" type="ORF">TresaDRAFT_1071</name>
</gene>
<dbReference type="STRING" id="907348.TresaDRAFT_1071"/>
<dbReference type="Pfam" id="PF13182">
    <property type="entry name" value="DUF4007"/>
    <property type="match status" value="1"/>
</dbReference>
<keyword evidence="3" id="KW-1185">Reference proteome</keyword>
<accession>H7EL57</accession>
<protein>
    <recommendedName>
        <fullName evidence="1">DUF4007 domain-containing protein</fullName>
    </recommendedName>
</protein>
<evidence type="ECO:0000313" key="2">
    <source>
        <dbReference type="EMBL" id="EIC01782.1"/>
    </source>
</evidence>
<evidence type="ECO:0000313" key="3">
    <source>
        <dbReference type="Proteomes" id="UP000003571"/>
    </source>
</evidence>
<evidence type="ECO:0000259" key="1">
    <source>
        <dbReference type="Pfam" id="PF13182"/>
    </source>
</evidence>
<dbReference type="PATRIC" id="fig|907348.3.peg.1639"/>
<feature type="domain" description="DUF4007" evidence="1">
    <location>
        <begin position="3"/>
        <end position="282"/>
    </location>
</feature>
<dbReference type="AlphaFoldDB" id="H7EL57"/>
<dbReference type="EMBL" id="AGRW01000047">
    <property type="protein sequence ID" value="EIC01782.1"/>
    <property type="molecule type" value="Genomic_DNA"/>
</dbReference>
<proteinExistence type="predicted"/>
<dbReference type="OrthoDB" id="747541at2"/>
<reference evidence="2 3" key="1">
    <citation type="submission" date="2011-09" db="EMBL/GenBank/DDBJ databases">
        <title>The draft genome of Treponema saccharophilum DSM 2985.</title>
        <authorList>
            <consortium name="US DOE Joint Genome Institute (JGI-PGF)"/>
            <person name="Lucas S."/>
            <person name="Copeland A."/>
            <person name="Lapidus A."/>
            <person name="Glavina del Rio T."/>
            <person name="Dalin E."/>
            <person name="Tice H."/>
            <person name="Bruce D."/>
            <person name="Goodwin L."/>
            <person name="Pitluck S."/>
            <person name="Peters L."/>
            <person name="Kyrpides N."/>
            <person name="Mavromatis K."/>
            <person name="Ivanova N."/>
            <person name="Markowitz V."/>
            <person name="Cheng J.-F."/>
            <person name="Hugenholtz P."/>
            <person name="Woyke T."/>
            <person name="Wu D."/>
            <person name="Gronow S."/>
            <person name="Wellnitz S."/>
            <person name="Brambilla E."/>
            <person name="Klenk H.-P."/>
            <person name="Eisen J.A."/>
        </authorList>
    </citation>
    <scope>NUCLEOTIDE SEQUENCE [LARGE SCALE GENOMIC DNA]</scope>
    <source>
        <strain evidence="2 3">DSM 2985</strain>
    </source>
</reference>
<name>H7EL57_9SPIR</name>
<dbReference type="RefSeq" id="WP_002704556.1">
    <property type="nucleotide sequence ID" value="NZ_AGRW01000047.1"/>
</dbReference>
<dbReference type="eggNOG" id="ENOG502ZB1P">
    <property type="taxonomic scope" value="Bacteria"/>
</dbReference>
<dbReference type="Proteomes" id="UP000003571">
    <property type="component" value="Unassembled WGS sequence"/>
</dbReference>